<evidence type="ECO:0000256" key="1">
    <source>
        <dbReference type="SAM" id="Phobius"/>
    </source>
</evidence>
<feature type="transmembrane region" description="Helical" evidence="1">
    <location>
        <begin position="7"/>
        <end position="25"/>
    </location>
</feature>
<dbReference type="RefSeq" id="WP_216125504.1">
    <property type="nucleotide sequence ID" value="NZ_CP086239.1"/>
</dbReference>
<evidence type="ECO:0000313" key="2">
    <source>
        <dbReference type="EMBL" id="WAG61038.1"/>
    </source>
</evidence>
<organism evidence="2 3">
    <name type="scientific">Clostridium estertheticum</name>
    <dbReference type="NCBI Taxonomy" id="238834"/>
    <lineage>
        <taxon>Bacteria</taxon>
        <taxon>Bacillati</taxon>
        <taxon>Bacillota</taxon>
        <taxon>Clostridia</taxon>
        <taxon>Eubacteriales</taxon>
        <taxon>Clostridiaceae</taxon>
        <taxon>Clostridium</taxon>
    </lineage>
</organism>
<dbReference type="Proteomes" id="UP001164733">
    <property type="component" value="Chromosome"/>
</dbReference>
<protein>
    <submittedName>
        <fullName evidence="2">Uncharacterized protein</fullName>
    </submittedName>
</protein>
<feature type="transmembrane region" description="Helical" evidence="1">
    <location>
        <begin position="37"/>
        <end position="58"/>
    </location>
</feature>
<dbReference type="AlphaFoldDB" id="A0AA47EM03"/>
<gene>
    <name evidence="2" type="ORF">LL038_01945</name>
</gene>
<keyword evidence="1" id="KW-0812">Transmembrane</keyword>
<proteinExistence type="predicted"/>
<dbReference type="EMBL" id="CP086239">
    <property type="protein sequence ID" value="WAG61038.1"/>
    <property type="molecule type" value="Genomic_DNA"/>
</dbReference>
<accession>A0AA47EM03</accession>
<keyword evidence="1" id="KW-0472">Membrane</keyword>
<evidence type="ECO:0000313" key="3">
    <source>
        <dbReference type="Proteomes" id="UP001164733"/>
    </source>
</evidence>
<reference evidence="2" key="1">
    <citation type="submission" date="2021-11" db="EMBL/GenBank/DDBJ databases">
        <title>Clostridia strains as spoilage organisms.</title>
        <authorList>
            <person name="Wambui J."/>
            <person name="Stevens M.J.A."/>
            <person name="Stephan R."/>
        </authorList>
    </citation>
    <scope>NUCLEOTIDE SEQUENCE</scope>
    <source>
        <strain evidence="2">CF009</strain>
    </source>
</reference>
<name>A0AA47EM03_9CLOT</name>
<sequence length="68" mass="7739">MERRLSLLFGIIGGVCLVLITNISMEIGSIRGYVTDFLFSILALVGIIFIIYFSYLLIIDTLKMIHKR</sequence>
<keyword evidence="1" id="KW-1133">Transmembrane helix</keyword>